<feature type="non-terminal residue" evidence="3">
    <location>
        <position position="1"/>
    </location>
</feature>
<feature type="domain" description="Flagellar hook-length control protein-like C-terminal" evidence="2">
    <location>
        <begin position="202"/>
        <end position="274"/>
    </location>
</feature>
<keyword evidence="3" id="KW-0966">Cell projection</keyword>
<dbReference type="Proteomes" id="UP001589698">
    <property type="component" value="Unassembled WGS sequence"/>
</dbReference>
<feature type="compositionally biased region" description="Low complexity" evidence="1">
    <location>
        <begin position="137"/>
        <end position="175"/>
    </location>
</feature>
<sequence length="361" mass="34198">DVADGTAPAAASAPATTTAAPAAPVGPAPSADGAAASAPAATTAPADAAPGAGTAAVASGTASRASAPAVAAGGRHGAGPARTAAEPAPAPTDAPGTTTTTSTTTATTAPDAGTTATGPDTSGSSTGDAPRDGSSQPGAPAGPVATPAPDTSATAPAPAPTGVGPPAAAAPTAPTAPVPVATPVARPAMAQVVPEVTRLVSRGDGVHRLTMKLQPEALGEVRVTLTMRDGAVQVQLTGGEHAARALAEGAPELRRVLELVGAADARVVVRDLAGQSTATAGHQPGQHGGHHPGQQPGTTDQPYGAQGAGGDASAPGRDGGQQDQHARTRGGATARDGLTDGASTLRPDPVRGAPRGVDLTM</sequence>
<dbReference type="InterPro" id="IPR021136">
    <property type="entry name" value="Flagellar_hook_control-like_C"/>
</dbReference>
<feature type="region of interest" description="Disordered" evidence="1">
    <location>
        <begin position="1"/>
        <end position="175"/>
    </location>
</feature>
<evidence type="ECO:0000313" key="3">
    <source>
        <dbReference type="EMBL" id="MFC0223020.1"/>
    </source>
</evidence>
<dbReference type="EMBL" id="JBHLXH010000001">
    <property type="protein sequence ID" value="MFC0223020.1"/>
    <property type="molecule type" value="Genomic_DNA"/>
</dbReference>
<accession>A0ABV6E200</accession>
<dbReference type="Pfam" id="PF02120">
    <property type="entry name" value="Flg_hook"/>
    <property type="match status" value="1"/>
</dbReference>
<evidence type="ECO:0000259" key="2">
    <source>
        <dbReference type="Pfam" id="PF02120"/>
    </source>
</evidence>
<gene>
    <name evidence="3" type="ORF">ACFFJG_11040</name>
</gene>
<reference evidence="3 4" key="1">
    <citation type="submission" date="2024-09" db="EMBL/GenBank/DDBJ databases">
        <authorList>
            <person name="Sun Q."/>
            <person name="Mori K."/>
        </authorList>
    </citation>
    <scope>NUCLEOTIDE SEQUENCE [LARGE SCALE GENOMIC DNA]</scope>
    <source>
        <strain evidence="3 4">CCM 8654</strain>
    </source>
</reference>
<keyword evidence="3" id="KW-0969">Cilium</keyword>
<keyword evidence="4" id="KW-1185">Reference proteome</keyword>
<dbReference type="CDD" id="cd17470">
    <property type="entry name" value="T3SS_Flik_C"/>
    <property type="match status" value="1"/>
</dbReference>
<comment type="caution">
    <text evidence="3">The sequence shown here is derived from an EMBL/GenBank/DDBJ whole genome shotgun (WGS) entry which is preliminary data.</text>
</comment>
<dbReference type="Gene3D" id="3.30.750.140">
    <property type="match status" value="1"/>
</dbReference>
<feature type="region of interest" description="Disordered" evidence="1">
    <location>
        <begin position="276"/>
        <end position="361"/>
    </location>
</feature>
<organism evidence="3 4">
    <name type="scientific">Nocardioides zeicaulis</name>
    <dbReference type="NCBI Taxonomy" id="1776857"/>
    <lineage>
        <taxon>Bacteria</taxon>
        <taxon>Bacillati</taxon>
        <taxon>Actinomycetota</taxon>
        <taxon>Actinomycetes</taxon>
        <taxon>Propionibacteriales</taxon>
        <taxon>Nocardioidaceae</taxon>
        <taxon>Nocardioides</taxon>
    </lineage>
</organism>
<dbReference type="RefSeq" id="WP_378518762.1">
    <property type="nucleotide sequence ID" value="NZ_JBHLXH010000001.1"/>
</dbReference>
<evidence type="ECO:0000313" key="4">
    <source>
        <dbReference type="Proteomes" id="UP001589698"/>
    </source>
</evidence>
<proteinExistence type="predicted"/>
<keyword evidence="3" id="KW-0282">Flagellum</keyword>
<evidence type="ECO:0000256" key="1">
    <source>
        <dbReference type="SAM" id="MobiDB-lite"/>
    </source>
</evidence>
<feature type="compositionally biased region" description="Low complexity" evidence="1">
    <location>
        <begin position="1"/>
        <end position="128"/>
    </location>
</feature>
<name>A0ABV6E200_9ACTN</name>
<dbReference type="InterPro" id="IPR038610">
    <property type="entry name" value="FliK-like_C_sf"/>
</dbReference>
<protein>
    <submittedName>
        <fullName evidence="3">Flagellar hook-length control protein FliK</fullName>
    </submittedName>
</protein>